<organism evidence="1 2">
    <name type="scientific">Lepeophtheirus salmonis</name>
    <name type="common">Salmon louse</name>
    <name type="synonym">Caligus salmonis</name>
    <dbReference type="NCBI Taxonomy" id="72036"/>
    <lineage>
        <taxon>Eukaryota</taxon>
        <taxon>Metazoa</taxon>
        <taxon>Ecdysozoa</taxon>
        <taxon>Arthropoda</taxon>
        <taxon>Crustacea</taxon>
        <taxon>Multicrustacea</taxon>
        <taxon>Hexanauplia</taxon>
        <taxon>Copepoda</taxon>
        <taxon>Siphonostomatoida</taxon>
        <taxon>Caligidae</taxon>
        <taxon>Lepeophtheirus</taxon>
    </lineage>
</organism>
<sequence length="126" mass="14728">MPIHLLEVKSHPNVFKIVKENIFIEIEFIPNNREPELIPYLKCMKRLENGIESDRRSESGTAITVRTPRFVKTVREKTRRNPRRSIQKLGQGNNNSMSSSFVKGCNSSVWQRIMQTCFLFKTTFLI</sequence>
<dbReference type="EMBL" id="HG994582">
    <property type="protein sequence ID" value="CAF2895265.1"/>
    <property type="molecule type" value="Genomic_DNA"/>
</dbReference>
<proteinExistence type="predicted"/>
<reference evidence="1" key="1">
    <citation type="submission" date="2021-02" db="EMBL/GenBank/DDBJ databases">
        <authorList>
            <person name="Bekaert M."/>
        </authorList>
    </citation>
    <scope>NUCLEOTIDE SEQUENCE</scope>
    <source>
        <strain evidence="1">IoA-00</strain>
    </source>
</reference>
<evidence type="ECO:0000313" key="1">
    <source>
        <dbReference type="EMBL" id="CAF2895265.1"/>
    </source>
</evidence>
<keyword evidence="2" id="KW-1185">Reference proteome</keyword>
<accession>A0A7R8CQP9</accession>
<evidence type="ECO:0000313" key="2">
    <source>
        <dbReference type="Proteomes" id="UP000675881"/>
    </source>
</evidence>
<name>A0A7R8CQP9_LEPSM</name>
<gene>
    <name evidence="1" type="ORF">LSAA_7999</name>
</gene>
<protein>
    <submittedName>
        <fullName evidence="1">(salmon louse) hypothetical protein</fullName>
    </submittedName>
</protein>
<dbReference type="Proteomes" id="UP000675881">
    <property type="component" value="Chromosome 3"/>
</dbReference>
<dbReference type="AlphaFoldDB" id="A0A7R8CQP9"/>